<protein>
    <submittedName>
        <fullName evidence="2">Uncharacterized protein</fullName>
    </submittedName>
</protein>
<sequence length="50" mass="5958">MGHRSPQRSPSTNSFGIQNSQTHLIQTKSFRHREKHERIEGRKQEDEIRT</sequence>
<name>Q9LUZ2_ARATH</name>
<feature type="compositionally biased region" description="Polar residues" evidence="1">
    <location>
        <begin position="7"/>
        <end position="28"/>
    </location>
</feature>
<reference evidence="2" key="1">
    <citation type="journal article" date="2000" name="DNA Res.">
        <title>Structural analysis of Arabidopsis thaliana chromosome 5. X. Sequence features of the regions of 3,076,755 bp covered by sixty P1 and TAC clones.</title>
        <authorList>
            <person name="Sato S."/>
            <person name="Nakamura Y."/>
            <person name="Kaneko T."/>
            <person name="Katoh T."/>
            <person name="Asamizu E."/>
            <person name="Kotani H."/>
            <person name="Tabata S."/>
        </authorList>
    </citation>
    <scope>NUCLEOTIDE SEQUENCE [LARGE SCALE GENOMIC DNA]</scope>
</reference>
<dbReference type="EMBL" id="AB020755">
    <property type="protein sequence ID" value="BAA97334.1"/>
    <property type="molecule type" value="Genomic_DNA"/>
</dbReference>
<feature type="compositionally biased region" description="Basic and acidic residues" evidence="1">
    <location>
        <begin position="36"/>
        <end position="50"/>
    </location>
</feature>
<feature type="region of interest" description="Disordered" evidence="1">
    <location>
        <begin position="1"/>
        <end position="50"/>
    </location>
</feature>
<reference key="2">
    <citation type="journal article" date="2000" name="Nature">
        <title>Sequence and analysis of chromosome 5 of the plant Arabidopsis thaliana.</title>
        <authorList>
            <consortium name="Kazusa DNA Research Institute"/>
            <consortium name="Cold Spring Harbor and Washington University in St Louis Sequencing Consortium"/>
            <consortium name="European Union Arabidopsis Genome Sequencing Consortium"/>
            <person name="Tabata S."/>
            <person name="Kaneko T."/>
            <person name="Nakamura Y."/>
            <person name="Kotani H."/>
            <person name="Kato T."/>
            <person name="Asamizu E."/>
            <person name="Miyajima N."/>
            <person name="Sasamoto S."/>
            <person name="Kimura T."/>
            <person name="Hosouchi T."/>
            <person name="Kawashima K."/>
            <person name="Kohara M."/>
            <person name="Matsumoto M."/>
            <person name="Matsuno A."/>
            <person name="Muraki A."/>
            <person name="Nakayama S."/>
            <person name="Nakazaki N."/>
            <person name="Naruo K."/>
            <person name="Okumura S."/>
            <person name="Shinpo S."/>
            <person name="Takeuchi C."/>
            <person name="Wada T."/>
            <person name="Watanabe A."/>
            <person name="Yamada M."/>
            <person name="Yasuda M."/>
            <person name="Sato S."/>
            <person name="de la Bastide M."/>
            <person name="Huang E."/>
            <person name="Spiegel L."/>
            <person name="Gnoj L."/>
            <person name="O'Shaughnessy A."/>
            <person name="Preston R."/>
            <person name="Habermann K."/>
            <person name="Murray J."/>
            <person name="Johnson D."/>
            <person name="Rohlfing T."/>
            <person name="Nelson J."/>
            <person name="Stoneking T."/>
            <person name="Pepin K."/>
            <person name="Spieth J."/>
            <person name="Sekhon M."/>
            <person name="Armstrong J."/>
            <person name="Becker M."/>
            <person name="Belter E."/>
            <person name="Cordum H."/>
            <person name="Cordes M."/>
            <person name="Courtney L."/>
            <person name="Courtney W."/>
            <person name="Dante M."/>
            <person name="Du H."/>
            <person name="Edwards J."/>
            <person name="Fryman J."/>
            <person name="Haakensen B."/>
            <person name="Lamar E."/>
            <person name="Latreille P."/>
            <person name="Leonard S."/>
            <person name="Meyer R."/>
            <person name="Mulvaney E."/>
            <person name="Ozersky P."/>
            <person name="Riley A."/>
            <person name="Strowmatt C."/>
            <person name="Wagner-McPherson C."/>
            <person name="Wollam A."/>
            <person name="Yoakum M."/>
            <person name="Bell M."/>
            <person name="Dedhia N."/>
            <person name="Parnell L."/>
            <person name="Shah R."/>
            <person name="Rodriguez M."/>
            <person name="See L.H."/>
            <person name="Vil D."/>
            <person name="Baker J."/>
            <person name="Kirchoff K."/>
            <person name="Toth K."/>
            <person name="King L."/>
            <person name="Bahret A."/>
            <person name="Miller B."/>
            <person name="Marra M."/>
            <person name="Martienssen R."/>
            <person name="McCombie W.R."/>
            <person name="Wilson R.K."/>
            <person name="Murphy G."/>
            <person name="Bancroft I."/>
            <person name="Volckaert G."/>
            <person name="Wambutt R."/>
            <person name="Dusterhoft A."/>
            <person name="Stiekema W."/>
            <person name="Pohl T."/>
            <person name="Entian K.D."/>
            <person name="Terryn N."/>
            <person name="Hartley N."/>
            <person name="Bent E."/>
            <person name="Johnson S."/>
            <person name="Langham S.A."/>
            <person name="McCullagh B."/>
            <person name="Robben J."/>
            <person name="Grymonprez B."/>
            <person name="Zimmermann W."/>
            <person name="Ramsperger U."/>
            <person name="Wedler H."/>
            <person name="Balke K."/>
            <person name="Wedler E."/>
            <person name="Peters S."/>
            <person name="van Staveren M."/>
            <person name="Dirkse W."/>
            <person name="Mooijman P."/>
            <person name="Lankhorst R.K."/>
            <person name="Weitzenegger T."/>
            <person name="Bothe G."/>
            <person name="Rose M."/>
            <person name="Hauf J."/>
            <person name="Berneiser S."/>
            <person name="Hempel S."/>
            <person name="Feldpausch M."/>
            <person name="Lamberth S."/>
            <person name="Villarroel R."/>
            <person name="Gielen J."/>
            <person name="Ardiles W."/>
            <person name="Bents O."/>
            <person name="Lemcke K."/>
            <person name="Kolesov G."/>
            <person name="Mayer K."/>
            <person name="Rudd S."/>
            <person name="Schoof H."/>
            <person name="Schueller C."/>
            <person name="Zaccaria P."/>
            <person name="Mewes H.W."/>
            <person name="Bevan M."/>
            <person name="Fransz P."/>
        </authorList>
    </citation>
    <scope>NUCLEOTIDE SEQUENCE [LARGE SCALE GENOMIC DNA]</scope>
    <source>
        <strain>cv. Columbia</strain>
    </source>
</reference>
<accession>Q9LUZ2</accession>
<evidence type="ECO:0000256" key="1">
    <source>
        <dbReference type="SAM" id="MobiDB-lite"/>
    </source>
</evidence>
<dbReference type="AlphaFoldDB" id="Q9LUZ2"/>
<proteinExistence type="predicted"/>
<evidence type="ECO:0000313" key="2">
    <source>
        <dbReference type="EMBL" id="BAA97334.1"/>
    </source>
</evidence>
<organism evidence="2">
    <name type="scientific">Arabidopsis thaliana</name>
    <name type="common">Mouse-ear cress</name>
    <dbReference type="NCBI Taxonomy" id="3702"/>
    <lineage>
        <taxon>Eukaryota</taxon>
        <taxon>Viridiplantae</taxon>
        <taxon>Streptophyta</taxon>
        <taxon>Embryophyta</taxon>
        <taxon>Tracheophyta</taxon>
        <taxon>Spermatophyta</taxon>
        <taxon>Magnoliopsida</taxon>
        <taxon>eudicotyledons</taxon>
        <taxon>Gunneridae</taxon>
        <taxon>Pentapetalae</taxon>
        <taxon>rosids</taxon>
        <taxon>malvids</taxon>
        <taxon>Brassicales</taxon>
        <taxon>Brassicaceae</taxon>
        <taxon>Camelineae</taxon>
        <taxon>Arabidopsis</taxon>
    </lineage>
</organism>